<dbReference type="InterPro" id="IPR038673">
    <property type="entry name" value="OprB_sf"/>
</dbReference>
<organism evidence="3 4">
    <name type="scientific">Novipirellula herctigrandis</name>
    <dbReference type="NCBI Taxonomy" id="2527986"/>
    <lineage>
        <taxon>Bacteria</taxon>
        <taxon>Pseudomonadati</taxon>
        <taxon>Planctomycetota</taxon>
        <taxon>Planctomycetia</taxon>
        <taxon>Pirellulales</taxon>
        <taxon>Pirellulaceae</taxon>
        <taxon>Novipirellula</taxon>
    </lineage>
</organism>
<dbReference type="Proteomes" id="UP000315010">
    <property type="component" value="Unassembled WGS sequence"/>
</dbReference>
<dbReference type="Gene3D" id="2.40.160.180">
    <property type="entry name" value="Carbohydrate-selective porin OprB"/>
    <property type="match status" value="1"/>
</dbReference>
<name>A0A5C5ZBQ0_9BACT</name>
<proteinExistence type="inferred from homology"/>
<dbReference type="GO" id="GO:0016020">
    <property type="term" value="C:membrane"/>
    <property type="evidence" value="ECO:0007669"/>
    <property type="project" value="InterPro"/>
</dbReference>
<comment type="caution">
    <text evidence="3">The sequence shown here is derived from an EMBL/GenBank/DDBJ whole genome shotgun (WGS) entry which is preliminary data.</text>
</comment>
<evidence type="ECO:0000313" key="4">
    <source>
        <dbReference type="Proteomes" id="UP000315010"/>
    </source>
</evidence>
<evidence type="ECO:0000313" key="3">
    <source>
        <dbReference type="EMBL" id="TWT84556.1"/>
    </source>
</evidence>
<dbReference type="GO" id="GO:0008643">
    <property type="term" value="P:carbohydrate transport"/>
    <property type="evidence" value="ECO:0007669"/>
    <property type="project" value="InterPro"/>
</dbReference>
<dbReference type="EMBL" id="SJPJ01000001">
    <property type="protein sequence ID" value="TWT84556.1"/>
    <property type="molecule type" value="Genomic_DNA"/>
</dbReference>
<evidence type="ECO:0000256" key="1">
    <source>
        <dbReference type="ARBA" id="ARBA00008769"/>
    </source>
</evidence>
<dbReference type="InterPro" id="IPR007049">
    <property type="entry name" value="Carb-sel_porin_OprB"/>
</dbReference>
<dbReference type="GO" id="GO:0015288">
    <property type="term" value="F:porin activity"/>
    <property type="evidence" value="ECO:0007669"/>
    <property type="project" value="InterPro"/>
</dbReference>
<sequence>MALSVVLVSAVPVCAQSSTRANTQPSSSGQTTTGRLHGLIGHRELSNVPDDVGYQLSESDENIDSLFPYGPLTPLNDFWSRSTKRVKETRRMDLGLNYTAIYQWADTTEQGPREAGDGDLDFFGRWNLLGCERCSSLGLVFSSETRHKYSAVAPNRLNTGTAGGTIVGFGEQDFSLVQLYLEAGNYKDRYIARVGKMDPALIYDGGRYVSANYAFFNPAFSDTAPMPLPGAGLGIAGAVYPTETTYLAAGLHDANGKRTTAGFNTFFGEGEFFTAMECGWFPNVDQPHEGLYHLTFWNIDARKRNGRGSDHGLALTLEQPLGCDGKYVPFLRYAHANRGLNDIRQNLSVGLGVENVFDQNDDLIGVAASWQDPSTAGARDQYAIETFYRFYLTPHTHLSPDIQVIIDPANALQKNAVTVLGLRLRTLY</sequence>
<keyword evidence="4" id="KW-1185">Reference proteome</keyword>
<reference evidence="3 4" key="1">
    <citation type="submission" date="2019-02" db="EMBL/GenBank/DDBJ databases">
        <title>Deep-cultivation of Planctomycetes and their phenomic and genomic characterization uncovers novel biology.</title>
        <authorList>
            <person name="Wiegand S."/>
            <person name="Jogler M."/>
            <person name="Boedeker C."/>
            <person name="Pinto D."/>
            <person name="Vollmers J."/>
            <person name="Rivas-Marin E."/>
            <person name="Kohn T."/>
            <person name="Peeters S.H."/>
            <person name="Heuer A."/>
            <person name="Rast P."/>
            <person name="Oberbeckmann S."/>
            <person name="Bunk B."/>
            <person name="Jeske O."/>
            <person name="Meyerdierks A."/>
            <person name="Storesund J.E."/>
            <person name="Kallscheuer N."/>
            <person name="Luecker S."/>
            <person name="Lage O.M."/>
            <person name="Pohl T."/>
            <person name="Merkel B.J."/>
            <person name="Hornburger P."/>
            <person name="Mueller R.-W."/>
            <person name="Bruemmer F."/>
            <person name="Labrenz M."/>
            <person name="Spormann A.M."/>
            <person name="Op Den Camp H."/>
            <person name="Overmann J."/>
            <person name="Amann R."/>
            <person name="Jetten M.S.M."/>
            <person name="Mascher T."/>
            <person name="Medema M.H."/>
            <person name="Devos D.P."/>
            <person name="Kaster A.-K."/>
            <person name="Ovreas L."/>
            <person name="Rohde M."/>
            <person name="Galperin M.Y."/>
            <person name="Jogler C."/>
        </authorList>
    </citation>
    <scope>NUCLEOTIDE SEQUENCE [LARGE SCALE GENOMIC DNA]</scope>
    <source>
        <strain evidence="3 4">CA13</strain>
    </source>
</reference>
<dbReference type="AlphaFoldDB" id="A0A5C5ZBQ0"/>
<dbReference type="Pfam" id="PF04966">
    <property type="entry name" value="OprB"/>
    <property type="match status" value="1"/>
</dbReference>
<comment type="similarity">
    <text evidence="1 2">Belongs to the OprB family.</text>
</comment>
<accession>A0A5C5ZBQ0</accession>
<evidence type="ECO:0000256" key="2">
    <source>
        <dbReference type="RuleBase" id="RU363072"/>
    </source>
</evidence>
<protein>
    <submittedName>
        <fullName evidence="3">Carbohydrate-selective porin, OprB family</fullName>
    </submittedName>
</protein>
<gene>
    <name evidence="3" type="ORF">CA13_60360</name>
</gene>